<dbReference type="Proteomes" id="UP001447188">
    <property type="component" value="Unassembled WGS sequence"/>
</dbReference>
<dbReference type="Pfam" id="PF02373">
    <property type="entry name" value="JmjC"/>
    <property type="match status" value="1"/>
</dbReference>
<accession>A0ABR3GBF0</accession>
<dbReference type="PANTHER" id="PTHR10694">
    <property type="entry name" value="LYSINE-SPECIFIC DEMETHYLASE"/>
    <property type="match status" value="1"/>
</dbReference>
<feature type="compositionally biased region" description="Basic residues" evidence="1">
    <location>
        <begin position="527"/>
        <end position="537"/>
    </location>
</feature>
<dbReference type="Gene3D" id="2.60.120.650">
    <property type="entry name" value="Cupin"/>
    <property type="match status" value="1"/>
</dbReference>
<protein>
    <recommendedName>
        <fullName evidence="2">JmjC domain-containing protein</fullName>
    </recommendedName>
</protein>
<sequence>MLKYFSLDDPISIEELDHYISGVMNPPPVELLISTSPTPALGLHNTSHADLIPPPQLDKNGAPKIWIVDQCLPLHPLSVSNLAPIYCVSSTNKRQIRSTKLLASIHTYTAQQRAIAAGDPHTEVFAPLTEATMLARGRSWDRISAGDTGGISIYSSDNDADPCTRAFIGVGNPRLTSLPGNVMFDSKHKIVGIHTPFFYFGAAHTIFALHAEDYNAMSLNYHHFGADKIWRVVSPRYYDVVEDFVTARLLDATAARKGRRLPGRRCSQFVRHASVYLPGTTLDVAGARSIQFRQRPGELVITWPLAYHEGYNEGLNINEACGYGHKNWRRVFAAEEETKKGEAAIYRPCGERCMGGINPIILDFDPEAEHEVDDCDKDDISNIGEDEIFTTASWGLSVAGQGACRKRPRTDGDGESGENVRVKRLKPPREKKVTFETKETVKNRVDRGTSNAGLRRRGTRDHVPDQLLSSIRVIARGKRPAEKMIDDQAGNHKTINDEETVDIKMVNGDCTKSEAAAGTKKIAENKRRVKKRLQSAK</sequence>
<evidence type="ECO:0000313" key="3">
    <source>
        <dbReference type="EMBL" id="KAL0633143.1"/>
    </source>
</evidence>
<dbReference type="SMART" id="SM00558">
    <property type="entry name" value="JmjC"/>
    <property type="match status" value="1"/>
</dbReference>
<dbReference type="SUPFAM" id="SSF51197">
    <property type="entry name" value="Clavaminate synthase-like"/>
    <property type="match status" value="1"/>
</dbReference>
<evidence type="ECO:0000256" key="1">
    <source>
        <dbReference type="SAM" id="MobiDB-lite"/>
    </source>
</evidence>
<proteinExistence type="predicted"/>
<name>A0ABR3GBF0_9PEZI</name>
<dbReference type="InterPro" id="IPR003347">
    <property type="entry name" value="JmjC_dom"/>
</dbReference>
<evidence type="ECO:0000313" key="4">
    <source>
        <dbReference type="Proteomes" id="UP001447188"/>
    </source>
</evidence>
<organism evidence="3 4">
    <name type="scientific">Discina gigas</name>
    <dbReference type="NCBI Taxonomy" id="1032678"/>
    <lineage>
        <taxon>Eukaryota</taxon>
        <taxon>Fungi</taxon>
        <taxon>Dikarya</taxon>
        <taxon>Ascomycota</taxon>
        <taxon>Pezizomycotina</taxon>
        <taxon>Pezizomycetes</taxon>
        <taxon>Pezizales</taxon>
        <taxon>Discinaceae</taxon>
        <taxon>Discina</taxon>
    </lineage>
</organism>
<reference evidence="3 4" key="1">
    <citation type="submission" date="2024-02" db="EMBL/GenBank/DDBJ databases">
        <title>Discinaceae phylogenomics.</title>
        <authorList>
            <person name="Dirks A.C."/>
            <person name="James T.Y."/>
        </authorList>
    </citation>
    <scope>NUCLEOTIDE SEQUENCE [LARGE SCALE GENOMIC DNA]</scope>
    <source>
        <strain evidence="3 4">ACD0624</strain>
    </source>
</reference>
<feature type="region of interest" description="Disordered" evidence="1">
    <location>
        <begin position="513"/>
        <end position="537"/>
    </location>
</feature>
<dbReference type="EMBL" id="JBBBZM010000136">
    <property type="protein sequence ID" value="KAL0633143.1"/>
    <property type="molecule type" value="Genomic_DNA"/>
</dbReference>
<gene>
    <name evidence="3" type="ORF">Q9L58_007984</name>
</gene>
<comment type="caution">
    <text evidence="3">The sequence shown here is derived from an EMBL/GenBank/DDBJ whole genome shotgun (WGS) entry which is preliminary data.</text>
</comment>
<dbReference type="PROSITE" id="PS51184">
    <property type="entry name" value="JMJC"/>
    <property type="match status" value="1"/>
</dbReference>
<evidence type="ECO:0000259" key="2">
    <source>
        <dbReference type="PROSITE" id="PS51184"/>
    </source>
</evidence>
<keyword evidence="4" id="KW-1185">Reference proteome</keyword>
<feature type="domain" description="JmjC" evidence="2">
    <location>
        <begin position="157"/>
        <end position="340"/>
    </location>
</feature>